<evidence type="ECO:0000313" key="4">
    <source>
        <dbReference type="Proteomes" id="UP000176377"/>
    </source>
</evidence>
<feature type="compositionally biased region" description="Basic and acidic residues" evidence="2">
    <location>
        <begin position="521"/>
        <end position="533"/>
    </location>
</feature>
<feature type="region of interest" description="Disordered" evidence="2">
    <location>
        <begin position="521"/>
        <end position="542"/>
    </location>
</feature>
<sequence>MRSIERNPRTKKEEKIVGGSFDKKGDVIEDQSLVPTDVMTPLGTLSNLLNPAVAKGEKTKRQTPEERKALIEANLGQLKRAVAYWTGDESAADKINLNLIESEMNHVHDGGRVARAFAISLVRLTAVPRGKQENIISALTNRPEFTNLLRLLPEAPQHQTKEQLAPEISERARALIGRTAQELGYTENPDSVWEGPPPTDPQIRLYLDRANEYETGLLGVAMRVMHKAGALDLIKSENGPAFKFPSDALSTQLRGAQNFYAIHTRPGRYIMDMPFKTDDGSRRSVGYSASKLLFALSPDYEDMRDGASDLPQRIDAFRSDISALADRLAERSRKPLNNHQRGVLVGILDSLTPKAVQAAYKEALKIAREQRRGDERVFEEARTAAEAGGIPRMPSEPVPPDNFARLQTAFSNILLTELKSDRTTLKEFLTDASKGYFTEFKMAGVWRDHAVAEMVESLENDTDMGRERARVEQLINNLPKLAEQAGQKRRGESPERKFGVRLIAQALYEMVAEIREKRLRDSRAANEGEKTSSARETSTQQQEFARTYRMFVEYGLIQPRSEPLESPERLEGQTDAEYDTAVMEAVTAHERESKMQDEHFRAERKNKIFEHLLNLFDHLDDAKSLSGNMSARIGEILGKKGAEFKKAVREKMQEIEARPPQEHFSQKQKPASWNWKDWDPYVVYDQKTGKLLQPPEQMRESITKAEQLVSAAKESLAALRLEFEELRVKVSLPEAPVDEIDVNKLIVIEDKARDPFTLLVLTQEALKRFGTDRDSRAYRATVTTIDRLNGVVKDIRDMRKGFDSMRKDLLLKFVRQIRSRLQAEGKSEEENKDLLAQLAELELAARNGSPEDVRQGINFFMYTE</sequence>
<evidence type="ECO:0000256" key="2">
    <source>
        <dbReference type="SAM" id="MobiDB-lite"/>
    </source>
</evidence>
<comment type="caution">
    <text evidence="3">The sequence shown here is derived from an EMBL/GenBank/DDBJ whole genome shotgun (WGS) entry which is preliminary data.</text>
</comment>
<evidence type="ECO:0000313" key="3">
    <source>
        <dbReference type="EMBL" id="OGG58422.1"/>
    </source>
</evidence>
<feature type="coiled-coil region" evidence="1">
    <location>
        <begin position="702"/>
        <end position="729"/>
    </location>
</feature>
<name>A0A1F6DBM1_9BACT</name>
<dbReference type="AlphaFoldDB" id="A0A1F6DBM1"/>
<evidence type="ECO:0000256" key="1">
    <source>
        <dbReference type="SAM" id="Coils"/>
    </source>
</evidence>
<protein>
    <submittedName>
        <fullName evidence="3">Uncharacterized protein</fullName>
    </submittedName>
</protein>
<gene>
    <name evidence="3" type="ORF">A2765_05745</name>
</gene>
<organism evidence="3 4">
    <name type="scientific">Candidatus Kaiserbacteria bacterium RIFCSPHIGHO2_01_FULL_56_24</name>
    <dbReference type="NCBI Taxonomy" id="1798487"/>
    <lineage>
        <taxon>Bacteria</taxon>
        <taxon>Candidatus Kaiseribacteriota</taxon>
    </lineage>
</organism>
<proteinExistence type="predicted"/>
<reference evidence="3 4" key="1">
    <citation type="journal article" date="2016" name="Nat. Commun.">
        <title>Thousands of microbial genomes shed light on interconnected biogeochemical processes in an aquifer system.</title>
        <authorList>
            <person name="Anantharaman K."/>
            <person name="Brown C.T."/>
            <person name="Hug L.A."/>
            <person name="Sharon I."/>
            <person name="Castelle C.J."/>
            <person name="Probst A.J."/>
            <person name="Thomas B.C."/>
            <person name="Singh A."/>
            <person name="Wilkins M.J."/>
            <person name="Karaoz U."/>
            <person name="Brodie E.L."/>
            <person name="Williams K.H."/>
            <person name="Hubbard S.S."/>
            <person name="Banfield J.F."/>
        </authorList>
    </citation>
    <scope>NUCLEOTIDE SEQUENCE [LARGE SCALE GENOMIC DNA]</scope>
</reference>
<dbReference type="EMBL" id="MFLA01000033">
    <property type="protein sequence ID" value="OGG58422.1"/>
    <property type="molecule type" value="Genomic_DNA"/>
</dbReference>
<keyword evidence="1" id="KW-0175">Coiled coil</keyword>
<accession>A0A1F6DBM1</accession>
<dbReference type="Proteomes" id="UP000176377">
    <property type="component" value="Unassembled WGS sequence"/>
</dbReference>